<name>A0ABU4FDJ8_9ACTN</name>
<dbReference type="Gene3D" id="3.30.300.30">
    <property type="match status" value="1"/>
</dbReference>
<dbReference type="Pfam" id="PF13193">
    <property type="entry name" value="AMP-binding_C"/>
    <property type="match status" value="1"/>
</dbReference>
<protein>
    <submittedName>
        <fullName evidence="3">AMP-binding protein</fullName>
    </submittedName>
</protein>
<accession>A0ABU4FDJ8</accession>
<keyword evidence="4" id="KW-1185">Reference proteome</keyword>
<sequence length="498" mass="53296">MDLLTLLEMVATGMGDRVLVGEREDGLTGAQLRDRAATGGRLLAGTGARTVVYLGGNGPAFPVALFSAAAAHVPFLPLNYRLSDDQLREILARQEDAVVVTDTSERAERLAPHLTVLDLGGFLDRCASTVPDATLVSGGQEAVAVLLMTSGTTAAPKSAVLRHRHLTSYILGSVEFASAEETDATIVSVPPYHIAAVANLLSNLYAGRRIVYLDHFTAAEWLAVVRTQAITHAMVVPTMLSRIVRELQDSAATAPPSLRSLSYGGAKVSAKVIADALRLFPGTGFVNAYGLTETSSSIAVLGPDDHREALDGDDPQVRLRLGSVGRALPHVTIEVQDDHGEPCAPGVVGDIVVRGAQVAGEYVEGGSRLDERGWFPTRDLGYLDQDGYLFVQGRADDTIIRGGENIAPAEIEEALTTHEAVLDCAVVGVPDEEWGQRIAAFVVVKPEHRCTVEEIRAHVRTRLRGSKTPDLVRFIEELPVTATGKVLRRNLVADFAIR</sequence>
<dbReference type="Proteomes" id="UP001187346">
    <property type="component" value="Unassembled WGS sequence"/>
</dbReference>
<evidence type="ECO:0000259" key="2">
    <source>
        <dbReference type="Pfam" id="PF13193"/>
    </source>
</evidence>
<dbReference type="PANTHER" id="PTHR43201:SF32">
    <property type="entry name" value="2-SUCCINYLBENZOATE--COA LIGASE, CHLOROPLASTIC_PEROXISOMAL"/>
    <property type="match status" value="1"/>
</dbReference>
<evidence type="ECO:0000313" key="3">
    <source>
        <dbReference type="EMBL" id="MDV7218076.1"/>
    </source>
</evidence>
<dbReference type="InterPro" id="IPR025110">
    <property type="entry name" value="AMP-bd_C"/>
</dbReference>
<feature type="domain" description="AMP-binding enzyme C-terminal" evidence="2">
    <location>
        <begin position="410"/>
        <end position="485"/>
    </location>
</feature>
<organism evidence="3 4">
    <name type="scientific">Streptomyces prunicolor</name>
    <dbReference type="NCBI Taxonomy" id="67348"/>
    <lineage>
        <taxon>Bacteria</taxon>
        <taxon>Bacillati</taxon>
        <taxon>Actinomycetota</taxon>
        <taxon>Actinomycetes</taxon>
        <taxon>Kitasatosporales</taxon>
        <taxon>Streptomycetaceae</taxon>
        <taxon>Streptomyces</taxon>
    </lineage>
</organism>
<dbReference type="PANTHER" id="PTHR43201">
    <property type="entry name" value="ACYL-COA SYNTHETASE"/>
    <property type="match status" value="1"/>
</dbReference>
<proteinExistence type="predicted"/>
<dbReference type="InterPro" id="IPR000873">
    <property type="entry name" value="AMP-dep_synth/lig_dom"/>
</dbReference>
<feature type="domain" description="AMP-dependent synthetase/ligase" evidence="1">
    <location>
        <begin position="13"/>
        <end position="362"/>
    </location>
</feature>
<dbReference type="RefSeq" id="WP_317772251.1">
    <property type="nucleotide sequence ID" value="NZ_JAWMAJ010000058.1"/>
</dbReference>
<dbReference type="InterPro" id="IPR045851">
    <property type="entry name" value="AMP-bd_C_sf"/>
</dbReference>
<dbReference type="Gene3D" id="3.40.50.12780">
    <property type="entry name" value="N-terminal domain of ligase-like"/>
    <property type="match status" value="1"/>
</dbReference>
<evidence type="ECO:0000313" key="4">
    <source>
        <dbReference type="Proteomes" id="UP001187346"/>
    </source>
</evidence>
<dbReference type="Pfam" id="PF00501">
    <property type="entry name" value="AMP-binding"/>
    <property type="match status" value="1"/>
</dbReference>
<dbReference type="EMBL" id="JAWMAJ010000058">
    <property type="protein sequence ID" value="MDV7218076.1"/>
    <property type="molecule type" value="Genomic_DNA"/>
</dbReference>
<dbReference type="SUPFAM" id="SSF56801">
    <property type="entry name" value="Acetyl-CoA synthetase-like"/>
    <property type="match status" value="1"/>
</dbReference>
<comment type="caution">
    <text evidence="3">The sequence shown here is derived from an EMBL/GenBank/DDBJ whole genome shotgun (WGS) entry which is preliminary data.</text>
</comment>
<evidence type="ECO:0000259" key="1">
    <source>
        <dbReference type="Pfam" id="PF00501"/>
    </source>
</evidence>
<dbReference type="InterPro" id="IPR042099">
    <property type="entry name" value="ANL_N_sf"/>
</dbReference>
<reference evidence="3 4" key="1">
    <citation type="submission" date="2023-10" db="EMBL/GenBank/DDBJ databases">
        <title>Characterization of rhizosphere-enriched actinobacteria from wheat plants lab-grown on chernevaya soil.</title>
        <authorList>
            <person name="Tikhonova E.N."/>
            <person name="Konopkin A."/>
            <person name="Kravchenko I.K."/>
        </authorList>
    </citation>
    <scope>NUCLEOTIDE SEQUENCE [LARGE SCALE GENOMIC DNA]</scope>
    <source>
        <strain evidence="3 4">RR29</strain>
    </source>
</reference>
<gene>
    <name evidence="3" type="ORF">R5A26_19195</name>
</gene>